<dbReference type="AlphaFoldDB" id="A0AAD7FFJ1"/>
<sequence length="540" mass="59680">MLNHFNMSHHLPQLMAYETAAVATQASYSRPLSHNELSYFLPSRAYGLNDMFVRIIVRAPPHLMSPLRFRVAWAIMRLRHTLLACQVQMEPGCYDEARFKYTPPSSPRRAAEEAEDTLHIVDDKTGPELMDAFLDPTTPRRLSSQRISGLDVAKHGPVSPGLEEYHILIMTIHAINDGVALHRHCDMILQLLCGSATPGGPPRTDAELLRLLELEWTMRCGAPREDAIIVPATEDRLPSPRSKFQLSAWTIDHQNVKKRAIGGHALPRIKSQVCKQTIELKFWDPEETAAIRAACKARGLTLTNATFALINFAWISTAQNHPELNSSKELPMMIYTAVSLRRHLAQPSSPLSSYMSLALGYCNIVLPSFIPATCNPGAMFWSRARSAQSQMSAFSRSPLLLGRCRLMGGERALRAKAFAKQDDEADGTLPQTGPQPAQPTPVVGTPSVALLGITCLGDLGDVYRPERYPSAQFVDAFSHVRNAKGALLMSTQMLNGKFSMTLGYDAAAFPLGVVDEFWAHYVGGVREFILDSSSVFSSKL</sequence>
<feature type="compositionally biased region" description="Low complexity" evidence="1">
    <location>
        <begin position="427"/>
        <end position="441"/>
    </location>
</feature>
<dbReference type="InterPro" id="IPR023213">
    <property type="entry name" value="CAT-like_dom_sf"/>
</dbReference>
<dbReference type="EMBL" id="JARKIF010000016">
    <property type="protein sequence ID" value="KAJ7621118.1"/>
    <property type="molecule type" value="Genomic_DNA"/>
</dbReference>
<comment type="caution">
    <text evidence="2">The sequence shown here is derived from an EMBL/GenBank/DDBJ whole genome shotgun (WGS) entry which is preliminary data.</text>
</comment>
<proteinExistence type="predicted"/>
<dbReference type="Proteomes" id="UP001221142">
    <property type="component" value="Unassembled WGS sequence"/>
</dbReference>
<organism evidence="2 3">
    <name type="scientific">Roridomyces roridus</name>
    <dbReference type="NCBI Taxonomy" id="1738132"/>
    <lineage>
        <taxon>Eukaryota</taxon>
        <taxon>Fungi</taxon>
        <taxon>Dikarya</taxon>
        <taxon>Basidiomycota</taxon>
        <taxon>Agaricomycotina</taxon>
        <taxon>Agaricomycetes</taxon>
        <taxon>Agaricomycetidae</taxon>
        <taxon>Agaricales</taxon>
        <taxon>Marasmiineae</taxon>
        <taxon>Mycenaceae</taxon>
        <taxon>Roridomyces</taxon>
    </lineage>
</organism>
<dbReference type="Gene3D" id="3.30.559.10">
    <property type="entry name" value="Chloramphenicol acetyltransferase-like domain"/>
    <property type="match status" value="1"/>
</dbReference>
<keyword evidence="3" id="KW-1185">Reference proteome</keyword>
<protein>
    <submittedName>
        <fullName evidence="2">Uncharacterized protein</fullName>
    </submittedName>
</protein>
<evidence type="ECO:0000313" key="2">
    <source>
        <dbReference type="EMBL" id="KAJ7621118.1"/>
    </source>
</evidence>
<evidence type="ECO:0000256" key="1">
    <source>
        <dbReference type="SAM" id="MobiDB-lite"/>
    </source>
</evidence>
<gene>
    <name evidence="2" type="ORF">FB45DRAFT_838882</name>
</gene>
<dbReference type="Gene3D" id="3.30.559.30">
    <property type="entry name" value="Nonribosomal peptide synthetase, condensation domain"/>
    <property type="match status" value="1"/>
</dbReference>
<accession>A0AAD7FFJ1</accession>
<reference evidence="2" key="1">
    <citation type="submission" date="2023-03" db="EMBL/GenBank/DDBJ databases">
        <title>Massive genome expansion in bonnet fungi (Mycena s.s.) driven by repeated elements and novel gene families across ecological guilds.</title>
        <authorList>
            <consortium name="Lawrence Berkeley National Laboratory"/>
            <person name="Harder C.B."/>
            <person name="Miyauchi S."/>
            <person name="Viragh M."/>
            <person name="Kuo A."/>
            <person name="Thoen E."/>
            <person name="Andreopoulos B."/>
            <person name="Lu D."/>
            <person name="Skrede I."/>
            <person name="Drula E."/>
            <person name="Henrissat B."/>
            <person name="Morin E."/>
            <person name="Kohler A."/>
            <person name="Barry K."/>
            <person name="LaButti K."/>
            <person name="Morin E."/>
            <person name="Salamov A."/>
            <person name="Lipzen A."/>
            <person name="Mereny Z."/>
            <person name="Hegedus B."/>
            <person name="Baldrian P."/>
            <person name="Stursova M."/>
            <person name="Weitz H."/>
            <person name="Taylor A."/>
            <person name="Grigoriev I.V."/>
            <person name="Nagy L.G."/>
            <person name="Martin F."/>
            <person name="Kauserud H."/>
        </authorList>
    </citation>
    <scope>NUCLEOTIDE SEQUENCE</scope>
    <source>
        <strain evidence="2">9284</strain>
    </source>
</reference>
<name>A0AAD7FFJ1_9AGAR</name>
<evidence type="ECO:0000313" key="3">
    <source>
        <dbReference type="Proteomes" id="UP001221142"/>
    </source>
</evidence>
<feature type="region of interest" description="Disordered" evidence="1">
    <location>
        <begin position="421"/>
        <end position="441"/>
    </location>
</feature>